<dbReference type="AlphaFoldDB" id="A0A9P9A6E4"/>
<dbReference type="Proteomes" id="UP000770015">
    <property type="component" value="Unassembled WGS sequence"/>
</dbReference>
<name>A0A9P9A6E4_9PEZI</name>
<sequence>MNTRSDEPISAVVERVWGKPEYEQRYTRAYFNWVHLLYMVDPRQGRFEKAKYDEFMSALSEPQRYSLTILVEWWDGPIQEAKLSSDFRDGIMTTAMAPLLGAADLESLGTQSAAERERVERSVKEQTLLFDPSLGESTYHDTLFLLWTLEFCYSLSTQYFDLAFTRQWAAVMACNQRIAWSAFSDVLKGTNSLTLSCSQPSRKLLPPTRATLAICPWLSSGFGSDGADTGQADDLPYYLWDVKGQRTVEVSTLLAEGADLRYLAISHTWGRWKLASEPAASIDGVPWRVPLNSRFDVQDLKLQMSDRSFFQTPYAWIDLFCIPQDTSDPKLLRIKDREIARQGQIFGNANGAVIWLNEVTQWKGLELGVLWLLATFMKRSRKGSKQSNGLVGACLDFLEAESQKESSELFEEYEYTGRNSTKTATPSGWFSSLWTLQEACLRPDMPLVDRNFRYFAVGVNNQIVTLDNLLAIINCFELHEEATKTVEITVESVEDFSASMLLDTSVPEDKRRNLMRLSDPLPSEEAFVLPDMPRSAAELHSVLYRYEMPQLLQATPLSILALANQRYCKHSRAQAIMSVLGAKTWYLRHLEKENQAPPEDELVLGTFPLAFVREVQRQLGADFFRSVASGHEYCPKTVFERTGDPPSISVKPVGSMLPFSSSAERPKRHSPNSFQDSATGHPSVLTWTILPGGDVQITQAAIFCCFMPDKPDRRLTPASLLHLQARVLVHFCDRRTVAQDVILEDFLREYSPEYGIYAVLLSHGWFSRHFSGVILQDVAKPQGYAKQFVTDCFSGLRGYEQGTRVLVRVGTWTLWDVEKVSDDSVPGVRDVDWRVL</sequence>
<dbReference type="InterPro" id="IPR010730">
    <property type="entry name" value="HET"/>
</dbReference>
<dbReference type="Pfam" id="PF06985">
    <property type="entry name" value="HET"/>
    <property type="match status" value="1"/>
</dbReference>
<proteinExistence type="predicted"/>
<accession>A0A9P9A6E4</accession>
<dbReference type="OrthoDB" id="2157530at2759"/>
<protein>
    <recommendedName>
        <fullName evidence="1">Heterokaryon incompatibility domain-containing protein</fullName>
    </recommendedName>
</protein>
<comment type="caution">
    <text evidence="2">The sequence shown here is derived from an EMBL/GenBank/DDBJ whole genome shotgun (WGS) entry which is preliminary data.</text>
</comment>
<feature type="domain" description="Heterokaryon incompatibility" evidence="1">
    <location>
        <begin position="262"/>
        <end position="438"/>
    </location>
</feature>
<evidence type="ECO:0000259" key="1">
    <source>
        <dbReference type="Pfam" id="PF06985"/>
    </source>
</evidence>
<dbReference type="InterPro" id="IPR052895">
    <property type="entry name" value="HetReg/Transcr_Mod"/>
</dbReference>
<keyword evidence="3" id="KW-1185">Reference proteome</keyword>
<dbReference type="EMBL" id="JAGSXJ010000039">
    <property type="protein sequence ID" value="KAH6664780.1"/>
    <property type="molecule type" value="Genomic_DNA"/>
</dbReference>
<reference evidence="2" key="1">
    <citation type="journal article" date="2021" name="Nat. Commun.">
        <title>Genetic determinants of endophytism in the Arabidopsis root mycobiome.</title>
        <authorList>
            <person name="Mesny F."/>
            <person name="Miyauchi S."/>
            <person name="Thiergart T."/>
            <person name="Pickel B."/>
            <person name="Atanasova L."/>
            <person name="Karlsson M."/>
            <person name="Huettel B."/>
            <person name="Barry K.W."/>
            <person name="Haridas S."/>
            <person name="Chen C."/>
            <person name="Bauer D."/>
            <person name="Andreopoulos W."/>
            <person name="Pangilinan J."/>
            <person name="LaButti K."/>
            <person name="Riley R."/>
            <person name="Lipzen A."/>
            <person name="Clum A."/>
            <person name="Drula E."/>
            <person name="Henrissat B."/>
            <person name="Kohler A."/>
            <person name="Grigoriev I.V."/>
            <person name="Martin F.M."/>
            <person name="Hacquard S."/>
        </authorList>
    </citation>
    <scope>NUCLEOTIDE SEQUENCE</scope>
    <source>
        <strain evidence="2">MPI-SDFR-AT-0117</strain>
    </source>
</reference>
<dbReference type="PANTHER" id="PTHR24148">
    <property type="entry name" value="ANKYRIN REPEAT DOMAIN-CONTAINING PROTEIN 39 HOMOLOG-RELATED"/>
    <property type="match status" value="1"/>
</dbReference>
<dbReference type="PANTHER" id="PTHR24148:SF64">
    <property type="entry name" value="HETEROKARYON INCOMPATIBILITY DOMAIN-CONTAINING PROTEIN"/>
    <property type="match status" value="1"/>
</dbReference>
<organism evidence="2 3">
    <name type="scientific">Plectosphaerella plurivora</name>
    <dbReference type="NCBI Taxonomy" id="936078"/>
    <lineage>
        <taxon>Eukaryota</taxon>
        <taxon>Fungi</taxon>
        <taxon>Dikarya</taxon>
        <taxon>Ascomycota</taxon>
        <taxon>Pezizomycotina</taxon>
        <taxon>Sordariomycetes</taxon>
        <taxon>Hypocreomycetidae</taxon>
        <taxon>Glomerellales</taxon>
        <taxon>Plectosphaerellaceae</taxon>
        <taxon>Plectosphaerella</taxon>
    </lineage>
</organism>
<evidence type="ECO:0000313" key="2">
    <source>
        <dbReference type="EMBL" id="KAH6664780.1"/>
    </source>
</evidence>
<evidence type="ECO:0000313" key="3">
    <source>
        <dbReference type="Proteomes" id="UP000770015"/>
    </source>
</evidence>
<gene>
    <name evidence="2" type="ORF">F5X68DRAFT_250293</name>
</gene>